<feature type="coiled-coil region" evidence="1">
    <location>
        <begin position="37"/>
        <end position="75"/>
    </location>
</feature>
<keyword evidence="3" id="KW-1185">Reference proteome</keyword>
<protein>
    <submittedName>
        <fullName evidence="2">Uncharacterized protein</fullName>
    </submittedName>
</protein>
<sequence length="113" mass="12669">MTWILSLFSNWRVILACAGFAFLLASHTFAYWKGHWIASQACQTAALEAENANLKRDIEINKKALETAVQRAQVRDAQAITLEQKVEDYEAQLEDAGTCVLSAADAQRLQEIR</sequence>
<keyword evidence="1" id="KW-0175">Coiled coil</keyword>
<proteinExistence type="predicted"/>
<gene>
    <name evidence="2" type="ORF">SAMN04488056_108191</name>
</gene>
<dbReference type="AlphaFoldDB" id="A0A1I5ICZ2"/>
<organism evidence="2 3">
    <name type="scientific">Cohaesibacter marisflavi</name>
    <dbReference type="NCBI Taxonomy" id="655353"/>
    <lineage>
        <taxon>Bacteria</taxon>
        <taxon>Pseudomonadati</taxon>
        <taxon>Pseudomonadota</taxon>
        <taxon>Alphaproteobacteria</taxon>
        <taxon>Hyphomicrobiales</taxon>
        <taxon>Cohaesibacteraceae</taxon>
    </lineage>
</organism>
<reference evidence="2 3" key="1">
    <citation type="submission" date="2016-10" db="EMBL/GenBank/DDBJ databases">
        <authorList>
            <person name="de Groot N.N."/>
        </authorList>
    </citation>
    <scope>NUCLEOTIDE SEQUENCE [LARGE SCALE GENOMIC DNA]</scope>
    <source>
        <strain evidence="2 3">CGMCC 1.9157</strain>
    </source>
</reference>
<accession>A0A1I5ICZ2</accession>
<dbReference type="RefSeq" id="WP_090073788.1">
    <property type="nucleotide sequence ID" value="NZ_FOVR01000008.1"/>
</dbReference>
<evidence type="ECO:0000313" key="2">
    <source>
        <dbReference type="EMBL" id="SFO58382.1"/>
    </source>
</evidence>
<evidence type="ECO:0000313" key="3">
    <source>
        <dbReference type="Proteomes" id="UP000199236"/>
    </source>
</evidence>
<dbReference type="STRING" id="655353.SAMN04488056_108191"/>
<dbReference type="Proteomes" id="UP000199236">
    <property type="component" value="Unassembled WGS sequence"/>
</dbReference>
<dbReference type="EMBL" id="FOVR01000008">
    <property type="protein sequence ID" value="SFO58382.1"/>
    <property type="molecule type" value="Genomic_DNA"/>
</dbReference>
<evidence type="ECO:0000256" key="1">
    <source>
        <dbReference type="SAM" id="Coils"/>
    </source>
</evidence>
<name>A0A1I5ICZ2_9HYPH</name>